<dbReference type="InterPro" id="IPR001296">
    <property type="entry name" value="Glyco_trans_1"/>
</dbReference>
<dbReference type="EMBL" id="CP060203">
    <property type="protein sequence ID" value="QNS42746.1"/>
    <property type="molecule type" value="Genomic_DNA"/>
</dbReference>
<dbReference type="KEGG" id="cmaq:H0S70_09680"/>
<evidence type="ECO:0000313" key="2">
    <source>
        <dbReference type="EMBL" id="QNS42746.1"/>
    </source>
</evidence>
<gene>
    <name evidence="2" type="ORF">H0S70_09680</name>
</gene>
<organism evidence="2 3">
    <name type="scientific">Chryseobacterium manosquense</name>
    <dbReference type="NCBI Taxonomy" id="2754694"/>
    <lineage>
        <taxon>Bacteria</taxon>
        <taxon>Pseudomonadati</taxon>
        <taxon>Bacteroidota</taxon>
        <taxon>Flavobacteriia</taxon>
        <taxon>Flavobacteriales</taxon>
        <taxon>Weeksellaceae</taxon>
        <taxon>Chryseobacterium group</taxon>
        <taxon>Chryseobacterium</taxon>
    </lineage>
</organism>
<dbReference type="PANTHER" id="PTHR12526:SF630">
    <property type="entry name" value="GLYCOSYLTRANSFERASE"/>
    <property type="match status" value="1"/>
</dbReference>
<dbReference type="AlphaFoldDB" id="A0A7H1E0I8"/>
<dbReference type="PANTHER" id="PTHR12526">
    <property type="entry name" value="GLYCOSYLTRANSFERASE"/>
    <property type="match status" value="1"/>
</dbReference>
<keyword evidence="3" id="KW-1185">Reference proteome</keyword>
<evidence type="ECO:0000259" key="1">
    <source>
        <dbReference type="Pfam" id="PF00534"/>
    </source>
</evidence>
<feature type="domain" description="Glycosyl transferase family 1" evidence="1">
    <location>
        <begin position="208"/>
        <end position="360"/>
    </location>
</feature>
<dbReference type="Proteomes" id="UP000516438">
    <property type="component" value="Chromosome"/>
</dbReference>
<proteinExistence type="predicted"/>
<name>A0A7H1E0I8_9FLAO</name>
<dbReference type="SUPFAM" id="SSF53756">
    <property type="entry name" value="UDP-Glycosyltransferase/glycogen phosphorylase"/>
    <property type="match status" value="1"/>
</dbReference>
<sequence>MPNKIKLLFRHRSMEMGGVEKVMLSLLNNLDREKFDMTVLLNLNQGELRNEIPKHVRKIAVAKGKEDMSPQRLKQKAQLVMRRLALAYFRKNRNKEEAKLFNNEKFNVEIAMDWRDFEAVLSSPYHYSKKIGWFHSEIQVPKLQPVVPMILKSFPKFDHIVYCSQRTKDLMHKHYPNLNYPPESVIINAIPIEEIKKKSEENISDFTKSEVPVFIAVGRLHTRKGYHKLMDAHHKLLKDGFEHSVVIIGDGEELPNLLLQQKNLGIEETFILAGNKMNPYPYIKNADFFILPSESEAWPLVIAEALILKKPIIATKVGDIEMMIDDQKTGYLIDYKTEEIYAAMKEFITNKTLVEDIKKNLEPIENQFNNQKIFDAVEDIIINLAKK</sequence>
<keyword evidence="2" id="KW-0808">Transferase</keyword>
<dbReference type="Gene3D" id="3.40.50.2000">
    <property type="entry name" value="Glycogen Phosphorylase B"/>
    <property type="match status" value="2"/>
</dbReference>
<dbReference type="Pfam" id="PF00534">
    <property type="entry name" value="Glycos_transf_1"/>
    <property type="match status" value="1"/>
</dbReference>
<accession>A0A7H1E0I8</accession>
<protein>
    <submittedName>
        <fullName evidence="2">Glycosyltransferase</fullName>
    </submittedName>
</protein>
<dbReference type="GO" id="GO:0016757">
    <property type="term" value="F:glycosyltransferase activity"/>
    <property type="evidence" value="ECO:0007669"/>
    <property type="project" value="InterPro"/>
</dbReference>
<evidence type="ECO:0000313" key="3">
    <source>
        <dbReference type="Proteomes" id="UP000516438"/>
    </source>
</evidence>
<reference evidence="2 3" key="1">
    <citation type="submission" date="2020-07" db="EMBL/GenBank/DDBJ databases">
        <title>Complete genome and description of Chryseobacterium manosquense strain Marseille-Q2069 sp. nov.</title>
        <authorList>
            <person name="Boxberger M."/>
        </authorList>
    </citation>
    <scope>NUCLEOTIDE SEQUENCE [LARGE SCALE GENOMIC DNA]</scope>
    <source>
        <strain evidence="2 3">Marseille-Q2069</strain>
    </source>
</reference>
<dbReference type="CDD" id="cd03811">
    <property type="entry name" value="GT4_GT28_WabH-like"/>
    <property type="match status" value="1"/>
</dbReference>